<dbReference type="Proteomes" id="UP000887540">
    <property type="component" value="Unplaced"/>
</dbReference>
<evidence type="ECO:0000256" key="1">
    <source>
        <dbReference type="SAM" id="Phobius"/>
    </source>
</evidence>
<sequence length="209" mass="23739">MNLLNQGNIRNITTYDFLPVPLALMIFYKIWLKIFFVFTSMTCSLCLYAQIFHSPKVMGNYTKFMIWNSSQAMTTIFALNAAELDSIFPYVVLIITGPARYLANLGKSFEMALISAFIFNVIAYNYVASVMFLYRYVQLTENWLHKYITQDKYALPCNLISGTLGTIIIIVPAIGYFDGSTAIKEVLGDVIKQETDLEDATAIGFLVRY</sequence>
<organism evidence="2 3">
    <name type="scientific">Acrobeloides nanus</name>
    <dbReference type="NCBI Taxonomy" id="290746"/>
    <lineage>
        <taxon>Eukaryota</taxon>
        <taxon>Metazoa</taxon>
        <taxon>Ecdysozoa</taxon>
        <taxon>Nematoda</taxon>
        <taxon>Chromadorea</taxon>
        <taxon>Rhabditida</taxon>
        <taxon>Tylenchina</taxon>
        <taxon>Cephalobomorpha</taxon>
        <taxon>Cephaloboidea</taxon>
        <taxon>Cephalobidae</taxon>
        <taxon>Acrobeloides</taxon>
    </lineage>
</organism>
<dbReference type="Pfam" id="PF10326">
    <property type="entry name" value="7TM_GPCR_Str"/>
    <property type="match status" value="1"/>
</dbReference>
<dbReference type="WBParaSite" id="ACRNAN_scaffold11882.g17788.t1">
    <property type="protein sequence ID" value="ACRNAN_scaffold11882.g17788.t1"/>
    <property type="gene ID" value="ACRNAN_scaffold11882.g17788"/>
</dbReference>
<evidence type="ECO:0000313" key="2">
    <source>
        <dbReference type="Proteomes" id="UP000887540"/>
    </source>
</evidence>
<accession>A0A914CMC2</accession>
<dbReference type="AlphaFoldDB" id="A0A914CMC2"/>
<name>A0A914CMC2_9BILA</name>
<keyword evidence="1" id="KW-0812">Transmembrane</keyword>
<dbReference type="InterPro" id="IPR019428">
    <property type="entry name" value="7TM_GPCR_serpentine_rcpt_Str"/>
</dbReference>
<feature type="transmembrane region" description="Helical" evidence="1">
    <location>
        <begin position="30"/>
        <end position="52"/>
    </location>
</feature>
<evidence type="ECO:0000313" key="3">
    <source>
        <dbReference type="WBParaSite" id="ACRNAN_scaffold11882.g17788.t1"/>
    </source>
</evidence>
<feature type="transmembrane region" description="Helical" evidence="1">
    <location>
        <begin position="112"/>
        <end position="133"/>
    </location>
</feature>
<keyword evidence="1" id="KW-1133">Transmembrane helix</keyword>
<feature type="transmembrane region" description="Helical" evidence="1">
    <location>
        <begin position="153"/>
        <end position="177"/>
    </location>
</feature>
<keyword evidence="1" id="KW-0472">Membrane</keyword>
<reference evidence="3" key="1">
    <citation type="submission" date="2022-11" db="UniProtKB">
        <authorList>
            <consortium name="WormBaseParasite"/>
        </authorList>
    </citation>
    <scope>IDENTIFICATION</scope>
</reference>
<protein>
    <submittedName>
        <fullName evidence="3">Uncharacterized protein</fullName>
    </submittedName>
</protein>
<keyword evidence="2" id="KW-1185">Reference proteome</keyword>
<proteinExistence type="predicted"/>